<feature type="domain" description="IPT/TIG" evidence="1">
    <location>
        <begin position="7"/>
        <end position="67"/>
    </location>
</feature>
<dbReference type="SUPFAM" id="SSF63829">
    <property type="entry name" value="Calcium-dependent phosphotriesterase"/>
    <property type="match status" value="1"/>
</dbReference>
<dbReference type="STRING" id="1855912.LuPra_05526"/>
<dbReference type="InterPro" id="IPR051344">
    <property type="entry name" value="Vgb"/>
</dbReference>
<dbReference type="OrthoDB" id="108454at2"/>
<dbReference type="SUPFAM" id="SSF81296">
    <property type="entry name" value="E set domains"/>
    <property type="match status" value="1"/>
</dbReference>
<organism evidence="2 3">
    <name type="scientific">Luteitalea pratensis</name>
    <dbReference type="NCBI Taxonomy" id="1855912"/>
    <lineage>
        <taxon>Bacteria</taxon>
        <taxon>Pseudomonadati</taxon>
        <taxon>Acidobacteriota</taxon>
        <taxon>Vicinamibacteria</taxon>
        <taxon>Vicinamibacterales</taxon>
        <taxon>Vicinamibacteraceae</taxon>
        <taxon>Luteitalea</taxon>
    </lineage>
</organism>
<dbReference type="InterPro" id="IPR014756">
    <property type="entry name" value="Ig_E-set"/>
</dbReference>
<dbReference type="InterPro" id="IPR011042">
    <property type="entry name" value="6-blade_b-propeller_TolB-like"/>
</dbReference>
<dbReference type="PANTHER" id="PTHR40274">
    <property type="entry name" value="VIRGINIAMYCIN B LYASE"/>
    <property type="match status" value="1"/>
</dbReference>
<reference evidence="3" key="2">
    <citation type="submission" date="2016-04" db="EMBL/GenBank/DDBJ databases">
        <title>First Complete Genome Sequence of a Subdivision 6 Acidobacterium.</title>
        <authorList>
            <person name="Huang S."/>
            <person name="Vieira S."/>
            <person name="Bunk B."/>
            <person name="Riedel T."/>
            <person name="Sproeer C."/>
            <person name="Overmann J."/>
        </authorList>
    </citation>
    <scope>NUCLEOTIDE SEQUENCE [LARGE SCALE GENOMIC DNA]</scope>
    <source>
        <strain evidence="3">DSM 100886 HEG_-6_39</strain>
    </source>
</reference>
<dbReference type="Pfam" id="PF01833">
    <property type="entry name" value="TIG"/>
    <property type="match status" value="1"/>
</dbReference>
<dbReference type="Gene3D" id="2.120.10.30">
    <property type="entry name" value="TolB, C-terminal domain"/>
    <property type="match status" value="1"/>
</dbReference>
<dbReference type="AlphaFoldDB" id="A0A143PVR5"/>
<dbReference type="KEGG" id="abac:LuPra_05526"/>
<dbReference type="RefSeq" id="WP_110173724.1">
    <property type="nucleotide sequence ID" value="NZ_CP015136.1"/>
</dbReference>
<dbReference type="Gene3D" id="2.60.40.10">
    <property type="entry name" value="Immunoglobulins"/>
    <property type="match status" value="1"/>
</dbReference>
<accession>A0A143PVR5</accession>
<evidence type="ECO:0000259" key="1">
    <source>
        <dbReference type="Pfam" id="PF01833"/>
    </source>
</evidence>
<dbReference type="EMBL" id="CP015136">
    <property type="protein sequence ID" value="AMY12253.1"/>
    <property type="molecule type" value="Genomic_DNA"/>
</dbReference>
<name>A0A143PVR5_LUTPR</name>
<keyword evidence="3" id="KW-1185">Reference proteome</keyword>
<sequence length="332" mass="34427">MTMSRAEIQGIEPTAVAPGGRLVVRGTGFAVRPGQVPQVTLGGESVRVVRASSRVVVVEVPADAAGGQQALAIEGLEGSTPYVIVGKVLATGVHQVDSPAYDREGRLHATLSGQRGQETPVSVFRIGPDGAREPLVTGLGNATSLAFGPDGHLYVSSRFEGTVSRVTPDGEVEKFAENLGVAFGLAFTRDGDLLVGDRSGTIHRVDRHGRHKPLAAIPPSVAAFHLAVAPDDTLIVAAPTLNSSDVLYKVSPEGEVSRWIEGFGRPQGLAFDAHGVLHVVDALAGDSVVYRIASDGSRTVAVSGAGLLGVAFDPTDGTMAVCTNDTIYRVAL</sequence>
<dbReference type="Proteomes" id="UP000076079">
    <property type="component" value="Chromosome"/>
</dbReference>
<protein>
    <submittedName>
        <fullName evidence="2">Gluconolactonase</fullName>
    </submittedName>
</protein>
<dbReference type="InterPro" id="IPR002909">
    <property type="entry name" value="IPT_dom"/>
</dbReference>
<gene>
    <name evidence="2" type="ORF">LuPra_05526</name>
</gene>
<dbReference type="PANTHER" id="PTHR40274:SF4">
    <property type="entry name" value="BLL1406 PROTEIN"/>
    <property type="match status" value="1"/>
</dbReference>
<dbReference type="InterPro" id="IPR013783">
    <property type="entry name" value="Ig-like_fold"/>
</dbReference>
<evidence type="ECO:0000313" key="3">
    <source>
        <dbReference type="Proteomes" id="UP000076079"/>
    </source>
</evidence>
<reference evidence="2 3" key="1">
    <citation type="journal article" date="2016" name="Genome Announc.">
        <title>First Complete Genome Sequence of a Subdivision 6 Acidobacterium Strain.</title>
        <authorList>
            <person name="Huang S."/>
            <person name="Vieira S."/>
            <person name="Bunk B."/>
            <person name="Riedel T."/>
            <person name="Sproer C."/>
            <person name="Overmann J."/>
        </authorList>
    </citation>
    <scope>NUCLEOTIDE SEQUENCE [LARGE SCALE GENOMIC DNA]</scope>
    <source>
        <strain evidence="3">DSM 100886 HEG_-6_39</strain>
    </source>
</reference>
<proteinExistence type="predicted"/>
<evidence type="ECO:0000313" key="2">
    <source>
        <dbReference type="EMBL" id="AMY12253.1"/>
    </source>
</evidence>